<reference evidence="2" key="1">
    <citation type="journal article" date="2013" name="PLoS Genet.">
        <title>The genome of Spraguea lophii and the basis of host-microsporidian interactions.</title>
        <authorList>
            <person name="Campbell S.E."/>
            <person name="Williams T.A."/>
            <person name="Yousuf A."/>
            <person name="Soanes D.M."/>
            <person name="Paszkiewicz K.H."/>
            <person name="Williams B.A.P."/>
        </authorList>
    </citation>
    <scope>NUCLEOTIDE SEQUENCE [LARGE SCALE GENOMIC DNA]</scope>
    <source>
        <strain evidence="2">42_110</strain>
    </source>
</reference>
<accession>S7W9B2</accession>
<dbReference type="HOGENOM" id="CLU_2062981_0_0_1"/>
<dbReference type="VEuPathDB" id="MicrosporidiaDB:SLOPH_789"/>
<comment type="caution">
    <text evidence="1">The sequence shown here is derived from an EMBL/GenBank/DDBJ whole genome shotgun (WGS) entry which is preliminary data.</text>
</comment>
<keyword evidence="2" id="KW-1185">Reference proteome</keyword>
<sequence length="119" mass="14753">MEHNRILTINDKTTLYNLYNDNIHQSFILLIRKFYKKIKCFKFKRKMKLKANSKPNVFECRCNDRIYFINNTSIYKFCKFNRIQTFFIHNRYMNIKKIDKNMQRKKINKDLIIITNELI</sequence>
<name>S7W9B2_SPRLO</name>
<dbReference type="AlphaFoldDB" id="S7W9B2"/>
<evidence type="ECO:0000313" key="1">
    <source>
        <dbReference type="EMBL" id="EPR79466.1"/>
    </source>
</evidence>
<organism evidence="1 2">
    <name type="scientific">Spraguea lophii (strain 42_110)</name>
    <name type="common">Microsporidian parasite</name>
    <dbReference type="NCBI Taxonomy" id="1358809"/>
    <lineage>
        <taxon>Eukaryota</taxon>
        <taxon>Fungi</taxon>
        <taxon>Fungi incertae sedis</taxon>
        <taxon>Microsporidia</taxon>
        <taxon>Spragueidae</taxon>
        <taxon>Spraguea</taxon>
    </lineage>
</organism>
<evidence type="ECO:0000313" key="2">
    <source>
        <dbReference type="Proteomes" id="UP000014978"/>
    </source>
</evidence>
<protein>
    <submittedName>
        <fullName evidence="1">Uncharacterized protein</fullName>
    </submittedName>
</protein>
<dbReference type="Proteomes" id="UP000014978">
    <property type="component" value="Unassembled WGS sequence"/>
</dbReference>
<dbReference type="InParanoid" id="S7W9B2"/>
<dbReference type="EMBL" id="ATCN01000245">
    <property type="protein sequence ID" value="EPR79466.1"/>
    <property type="molecule type" value="Genomic_DNA"/>
</dbReference>
<proteinExistence type="predicted"/>
<gene>
    <name evidence="1" type="ORF">SLOPH_789</name>
</gene>